<accession>A0A0A3HVP5</accession>
<dbReference type="EMBL" id="JPVO01000054">
    <property type="protein sequence ID" value="KGR74373.1"/>
    <property type="molecule type" value="Genomic_DNA"/>
</dbReference>
<organism evidence="1 2">
    <name type="scientific">Ureibacillus sinduriensis BLB-1 = JCM 15800</name>
    <dbReference type="NCBI Taxonomy" id="1384057"/>
    <lineage>
        <taxon>Bacteria</taxon>
        <taxon>Bacillati</taxon>
        <taxon>Bacillota</taxon>
        <taxon>Bacilli</taxon>
        <taxon>Bacillales</taxon>
        <taxon>Caryophanaceae</taxon>
        <taxon>Ureibacillus</taxon>
    </lineage>
</organism>
<proteinExistence type="predicted"/>
<protein>
    <submittedName>
        <fullName evidence="1">Uncharacterized protein</fullName>
    </submittedName>
</protein>
<comment type="caution">
    <text evidence="1">The sequence shown here is derived from an EMBL/GenBank/DDBJ whole genome shotgun (WGS) entry which is preliminary data.</text>
</comment>
<evidence type="ECO:0000313" key="2">
    <source>
        <dbReference type="Proteomes" id="UP000030408"/>
    </source>
</evidence>
<dbReference type="Proteomes" id="UP000030408">
    <property type="component" value="Unassembled WGS sequence"/>
</dbReference>
<gene>
    <name evidence="1" type="ORF">CD33_14800</name>
</gene>
<dbReference type="AlphaFoldDB" id="A0A0A3HVP5"/>
<keyword evidence="2" id="KW-1185">Reference proteome</keyword>
<evidence type="ECO:0000313" key="1">
    <source>
        <dbReference type="EMBL" id="KGR74373.1"/>
    </source>
</evidence>
<reference evidence="1 2" key="1">
    <citation type="submission" date="2014-02" db="EMBL/GenBank/DDBJ databases">
        <title>Draft genome sequence of Lysinibacillus sinduriensis JCM 15800.</title>
        <authorList>
            <person name="Zhang F."/>
            <person name="Wang G."/>
            <person name="Zhang L."/>
        </authorList>
    </citation>
    <scope>NUCLEOTIDE SEQUENCE [LARGE SCALE GENOMIC DNA]</scope>
    <source>
        <strain evidence="1 2">JCM 15800</strain>
    </source>
</reference>
<sequence>MDMAAGMGMDMVVVELNPDLSKAVVGWNLGSVDMVALNLDFAEMVAVGWNRDLVDVVVVGWNLDLADEMADS</sequence>
<name>A0A0A3HVP5_9BACL</name>